<name>A0A074WDT3_9PEZI</name>
<dbReference type="Proteomes" id="UP000027730">
    <property type="component" value="Unassembled WGS sequence"/>
</dbReference>
<dbReference type="OrthoDB" id="3596986at2759"/>
<protein>
    <submittedName>
        <fullName evidence="2">Rxt3-domain-containing protein</fullName>
    </submittedName>
</protein>
<dbReference type="Pfam" id="PF08642">
    <property type="entry name" value="Rxt3"/>
    <property type="match status" value="1"/>
</dbReference>
<dbReference type="InterPro" id="IPR013951">
    <property type="entry name" value="Rxt3"/>
</dbReference>
<evidence type="ECO:0000313" key="2">
    <source>
        <dbReference type="EMBL" id="KEQ69719.1"/>
    </source>
</evidence>
<evidence type="ECO:0000256" key="1">
    <source>
        <dbReference type="SAM" id="MobiDB-lite"/>
    </source>
</evidence>
<evidence type="ECO:0000313" key="3">
    <source>
        <dbReference type="Proteomes" id="UP000027730"/>
    </source>
</evidence>
<dbReference type="InterPro" id="IPR036609">
    <property type="entry name" value="LCCL_sf"/>
</dbReference>
<feature type="compositionally biased region" description="Basic residues" evidence="1">
    <location>
        <begin position="28"/>
        <end position="51"/>
    </location>
</feature>
<dbReference type="SUPFAM" id="SSF69848">
    <property type="entry name" value="LCCL domain"/>
    <property type="match status" value="1"/>
</dbReference>
<reference evidence="2 3" key="1">
    <citation type="journal article" date="2014" name="BMC Genomics">
        <title>Genome sequencing of four Aureobasidium pullulans varieties: biotechnological potential, stress tolerance, and description of new species.</title>
        <authorList>
            <person name="Gostin Ar C."/>
            <person name="Ohm R.A."/>
            <person name="Kogej T."/>
            <person name="Sonjak S."/>
            <person name="Turk M."/>
            <person name="Zajc J."/>
            <person name="Zalar P."/>
            <person name="Grube M."/>
            <person name="Sun H."/>
            <person name="Han J."/>
            <person name="Sharma A."/>
            <person name="Chiniquy J."/>
            <person name="Ngan C.Y."/>
            <person name="Lipzen A."/>
            <person name="Barry K."/>
            <person name="Grigoriev I.V."/>
            <person name="Gunde-Cimerman N."/>
        </authorList>
    </citation>
    <scope>NUCLEOTIDE SEQUENCE [LARGE SCALE GENOMIC DNA]</scope>
    <source>
        <strain evidence="2 3">CBS 147.97</strain>
    </source>
</reference>
<accession>A0A074WDT3</accession>
<proteinExistence type="predicted"/>
<dbReference type="EMBL" id="KL584720">
    <property type="protein sequence ID" value="KEQ69719.1"/>
    <property type="molecule type" value="Genomic_DNA"/>
</dbReference>
<dbReference type="HOGENOM" id="CLU_072825_0_0_1"/>
<dbReference type="STRING" id="1043004.A0A074WDT3"/>
<dbReference type="Gene3D" id="2.170.130.20">
    <property type="entry name" value="LCCL-like domain"/>
    <property type="match status" value="1"/>
</dbReference>
<dbReference type="RefSeq" id="XP_013423841.1">
    <property type="nucleotide sequence ID" value="XM_013568387.1"/>
</dbReference>
<dbReference type="AlphaFoldDB" id="A0A074WDT3"/>
<sequence length="330" mass="36519">MPHAAAPFHPLRFPSSASTPQQAAVAGPHHHHHHHHHAVHAHPPHHHHHNVRPPPMPSTRQPQTTISNQELLASVSSLPQKHLGSHVYTTKLSLPPRESTPLDFKYHFKSAVKPIPRFEDKANCTFTVRVPRAYLGASNAFEEDSDNVAGGLEEICKTRAVWGSDVYADDSDPVAAAVHSGWIRGDFGEYNEDLRELFNEGTDEALETPELGKIYTEKPTKPLRTSTKAELHITVLILPALTHYTASTQNFLRSREWGSDHDGVSYMIHSIEFVEESSTNRFTERSAAAKHQRIRDDLARRKEAAESLLGLLQGSTGTMTPASSNVSVGA</sequence>
<organism evidence="2 3">
    <name type="scientific">Aureobasidium namibiae CBS 147.97</name>
    <dbReference type="NCBI Taxonomy" id="1043004"/>
    <lineage>
        <taxon>Eukaryota</taxon>
        <taxon>Fungi</taxon>
        <taxon>Dikarya</taxon>
        <taxon>Ascomycota</taxon>
        <taxon>Pezizomycotina</taxon>
        <taxon>Dothideomycetes</taxon>
        <taxon>Dothideomycetidae</taxon>
        <taxon>Dothideales</taxon>
        <taxon>Saccotheciaceae</taxon>
        <taxon>Aureobasidium</taxon>
    </lineage>
</organism>
<dbReference type="GeneID" id="25412079"/>
<feature type="region of interest" description="Disordered" evidence="1">
    <location>
        <begin position="1"/>
        <end position="64"/>
    </location>
</feature>
<gene>
    <name evidence="2" type="ORF">M436DRAFT_55194</name>
</gene>
<keyword evidence="3" id="KW-1185">Reference proteome</keyword>